<dbReference type="Gene3D" id="3.40.50.2300">
    <property type="match status" value="2"/>
</dbReference>
<evidence type="ECO:0000259" key="5">
    <source>
        <dbReference type="PROSITE" id="PS50943"/>
    </source>
</evidence>
<accession>A0A1T4SI10</accession>
<dbReference type="AlphaFoldDB" id="A0A1T4SI10"/>
<evidence type="ECO:0000259" key="4">
    <source>
        <dbReference type="PROSITE" id="PS50932"/>
    </source>
</evidence>
<dbReference type="Pfam" id="PF00356">
    <property type="entry name" value="LacI"/>
    <property type="match status" value="1"/>
</dbReference>
<dbReference type="InterPro" id="IPR010982">
    <property type="entry name" value="Lambda_DNA-bd_dom_sf"/>
</dbReference>
<dbReference type="InterPro" id="IPR001387">
    <property type="entry name" value="Cro/C1-type_HTH"/>
</dbReference>
<evidence type="ECO:0000256" key="2">
    <source>
        <dbReference type="ARBA" id="ARBA00023125"/>
    </source>
</evidence>
<dbReference type="PROSITE" id="PS50943">
    <property type="entry name" value="HTH_CROC1"/>
    <property type="match status" value="1"/>
</dbReference>
<proteinExistence type="predicted"/>
<evidence type="ECO:0000313" key="6">
    <source>
        <dbReference type="EMBL" id="SKA27852.1"/>
    </source>
</evidence>
<name>A0A1T4SI10_9HYPH</name>
<dbReference type="Gene3D" id="1.10.260.40">
    <property type="entry name" value="lambda repressor-like DNA-binding domains"/>
    <property type="match status" value="1"/>
</dbReference>
<keyword evidence="1" id="KW-0805">Transcription regulation</keyword>
<dbReference type="CDD" id="cd01392">
    <property type="entry name" value="HTH_LacI"/>
    <property type="match status" value="1"/>
</dbReference>
<keyword evidence="7" id="KW-1185">Reference proteome</keyword>
<reference evidence="7" key="1">
    <citation type="submission" date="2017-02" db="EMBL/GenBank/DDBJ databases">
        <authorList>
            <person name="Varghese N."/>
            <person name="Submissions S."/>
        </authorList>
    </citation>
    <scope>NUCLEOTIDE SEQUENCE [LARGE SCALE GENOMIC DNA]</scope>
    <source>
        <strain evidence="7">USBA 369</strain>
    </source>
</reference>
<dbReference type="EMBL" id="FUXL01000011">
    <property type="protein sequence ID" value="SKA27852.1"/>
    <property type="molecule type" value="Genomic_DNA"/>
</dbReference>
<organism evidence="6 7">
    <name type="scientific">Consotaella salsifontis</name>
    <dbReference type="NCBI Taxonomy" id="1365950"/>
    <lineage>
        <taxon>Bacteria</taxon>
        <taxon>Pseudomonadati</taxon>
        <taxon>Pseudomonadota</taxon>
        <taxon>Alphaproteobacteria</taxon>
        <taxon>Hyphomicrobiales</taxon>
        <taxon>Aurantimonadaceae</taxon>
        <taxon>Consotaella</taxon>
    </lineage>
</organism>
<evidence type="ECO:0000256" key="1">
    <source>
        <dbReference type="ARBA" id="ARBA00023015"/>
    </source>
</evidence>
<evidence type="ECO:0000256" key="3">
    <source>
        <dbReference type="ARBA" id="ARBA00023163"/>
    </source>
</evidence>
<dbReference type="InterPro" id="IPR028082">
    <property type="entry name" value="Peripla_BP_I"/>
</dbReference>
<dbReference type="InterPro" id="IPR000843">
    <property type="entry name" value="HTH_LacI"/>
</dbReference>
<sequence>MATKKPKIRTMEELASAIAVSRPTLSRFFQDPESVRPATAEKIRQGLAHVDYVPNFFATRMNRRASGLVGVIVPLLTDPFFASLLQTVELAALEMDFTVITQCSHGSAELEANAVERLLSMNTEGVVVAPLGEYGSADALRQLGRSLPIVFVDSRPAEPYTTIDFVGTDNEQSIGLITDYLCRTGAPPVYLGMPRLNSNGLERESAYRRWMAGHDLRPEVLPDDLAPQSWAFETYAYQTMDALFGQGLYVDATILCANDRLAMGALQAAHRHGLFNSRPGARTRVRIAGHDDHPLSRFMTPALTTVAQDIDTIGMTAMSLLASRIRSGKPGEETVERTFPAALKIRESA</sequence>
<dbReference type="SMART" id="SM00354">
    <property type="entry name" value="HTH_LACI"/>
    <property type="match status" value="1"/>
</dbReference>
<feature type="domain" description="HTH cro/C1-type" evidence="5">
    <location>
        <begin position="10"/>
        <end position="53"/>
    </location>
</feature>
<evidence type="ECO:0000313" key="7">
    <source>
        <dbReference type="Proteomes" id="UP000190135"/>
    </source>
</evidence>
<dbReference type="InterPro" id="IPR046335">
    <property type="entry name" value="LacI/GalR-like_sensor"/>
</dbReference>
<dbReference type="CDD" id="cd06267">
    <property type="entry name" value="PBP1_LacI_sugar_binding-like"/>
    <property type="match status" value="1"/>
</dbReference>
<protein>
    <submittedName>
        <fullName evidence="6">DNA-binding transcriptional regulator, LacI/PurR family</fullName>
    </submittedName>
</protein>
<feature type="domain" description="HTH lacI-type" evidence="4">
    <location>
        <begin position="9"/>
        <end position="63"/>
    </location>
</feature>
<keyword evidence="3" id="KW-0804">Transcription</keyword>
<dbReference type="RefSeq" id="WP_207552967.1">
    <property type="nucleotide sequence ID" value="NZ_FUXL01000011.1"/>
</dbReference>
<dbReference type="PANTHER" id="PTHR30146">
    <property type="entry name" value="LACI-RELATED TRANSCRIPTIONAL REPRESSOR"/>
    <property type="match status" value="1"/>
</dbReference>
<dbReference type="Pfam" id="PF13377">
    <property type="entry name" value="Peripla_BP_3"/>
    <property type="match status" value="1"/>
</dbReference>
<keyword evidence="2 6" id="KW-0238">DNA-binding</keyword>
<dbReference type="STRING" id="1365950.SAMN05428963_11122"/>
<dbReference type="SUPFAM" id="SSF47413">
    <property type="entry name" value="lambda repressor-like DNA-binding domains"/>
    <property type="match status" value="1"/>
</dbReference>
<gene>
    <name evidence="6" type="ORF">SAMN05428963_11122</name>
</gene>
<dbReference type="Proteomes" id="UP000190135">
    <property type="component" value="Unassembled WGS sequence"/>
</dbReference>
<dbReference type="PANTHER" id="PTHR30146:SF109">
    <property type="entry name" value="HTH-TYPE TRANSCRIPTIONAL REGULATOR GALS"/>
    <property type="match status" value="1"/>
</dbReference>
<dbReference type="PROSITE" id="PS50932">
    <property type="entry name" value="HTH_LACI_2"/>
    <property type="match status" value="1"/>
</dbReference>
<dbReference type="GO" id="GO:0003700">
    <property type="term" value="F:DNA-binding transcription factor activity"/>
    <property type="evidence" value="ECO:0007669"/>
    <property type="project" value="TreeGrafter"/>
</dbReference>
<dbReference type="GO" id="GO:0000976">
    <property type="term" value="F:transcription cis-regulatory region binding"/>
    <property type="evidence" value="ECO:0007669"/>
    <property type="project" value="TreeGrafter"/>
</dbReference>
<dbReference type="SUPFAM" id="SSF53822">
    <property type="entry name" value="Periplasmic binding protein-like I"/>
    <property type="match status" value="1"/>
</dbReference>